<dbReference type="Gene3D" id="1.20.120.1750">
    <property type="match status" value="1"/>
</dbReference>
<evidence type="ECO:0000256" key="9">
    <source>
        <dbReference type="ARBA" id="ARBA00022833"/>
    </source>
</evidence>
<evidence type="ECO:0000256" key="3">
    <source>
        <dbReference type="ARBA" id="ARBA00012251"/>
    </source>
</evidence>
<dbReference type="GO" id="GO:0016567">
    <property type="term" value="P:protein ubiquitination"/>
    <property type="evidence" value="ECO:0007669"/>
    <property type="project" value="InterPro"/>
</dbReference>
<keyword evidence="6" id="KW-0677">Repeat</keyword>
<comment type="cofactor">
    <cofactor evidence="2">
        <name>Zn(2+)</name>
        <dbReference type="ChEBI" id="CHEBI:29105"/>
    </cofactor>
</comment>
<sequence>MFAVDGCLHRYCLSCMKQHVEVKLLHGVLPKCHHENCNTQLNIPSCRRFLTPDLIDKMNQHMMEASIPVTDKIYCPYPKCSVLMSKAEVMRYTDNVFVGADRFATGKCIKCQCLFCMNCKVPLHFNLNCGEYKRSNPNSNMEDVKLKSLATKQSWRQCIKCNHMIELAEGCYHMTCRCGYEFCYTCGAEWRNKKATCSCPIWDEANIVNDRRRRRLG</sequence>
<dbReference type="PROSITE" id="PS51873">
    <property type="entry name" value="TRIAD"/>
    <property type="match status" value="1"/>
</dbReference>
<evidence type="ECO:0000256" key="6">
    <source>
        <dbReference type="ARBA" id="ARBA00022737"/>
    </source>
</evidence>
<feature type="domain" description="RING-type" evidence="10">
    <location>
        <begin position="1"/>
        <end position="203"/>
    </location>
</feature>
<dbReference type="Gene3D" id="3.30.40.10">
    <property type="entry name" value="Zinc/RING finger domain, C3HC4 (zinc finger)"/>
    <property type="match status" value="1"/>
</dbReference>
<dbReference type="AlphaFoldDB" id="A0A835HFZ4"/>
<dbReference type="CDD" id="cd22584">
    <property type="entry name" value="Rcat_RBR_unk"/>
    <property type="match status" value="1"/>
</dbReference>
<dbReference type="Pfam" id="PF01485">
    <property type="entry name" value="IBR"/>
    <property type="match status" value="2"/>
</dbReference>
<evidence type="ECO:0000313" key="11">
    <source>
        <dbReference type="EMBL" id="KAF9598401.1"/>
    </source>
</evidence>
<dbReference type="SUPFAM" id="SSF57850">
    <property type="entry name" value="RING/U-box"/>
    <property type="match status" value="2"/>
</dbReference>
<comment type="catalytic activity">
    <reaction evidence="1">
        <text>[E2 ubiquitin-conjugating enzyme]-S-ubiquitinyl-L-cysteine + [acceptor protein]-L-lysine = [E2 ubiquitin-conjugating enzyme]-L-cysteine + [acceptor protein]-N(6)-ubiquitinyl-L-lysine.</text>
        <dbReference type="EC" id="2.3.2.31"/>
    </reaction>
</comment>
<evidence type="ECO:0000256" key="5">
    <source>
        <dbReference type="ARBA" id="ARBA00022723"/>
    </source>
</evidence>
<keyword evidence="4" id="KW-0808">Transferase</keyword>
<gene>
    <name evidence="11" type="ORF">IFM89_027834</name>
</gene>
<dbReference type="SMART" id="SM00647">
    <property type="entry name" value="IBR"/>
    <property type="match status" value="2"/>
</dbReference>
<keyword evidence="8" id="KW-0833">Ubl conjugation pathway</keyword>
<evidence type="ECO:0000256" key="8">
    <source>
        <dbReference type="ARBA" id="ARBA00022786"/>
    </source>
</evidence>
<evidence type="ECO:0000256" key="4">
    <source>
        <dbReference type="ARBA" id="ARBA00022679"/>
    </source>
</evidence>
<dbReference type="InterPro" id="IPR031127">
    <property type="entry name" value="E3_UB_ligase_RBR"/>
</dbReference>
<keyword evidence="5" id="KW-0479">Metal-binding</keyword>
<dbReference type="PANTHER" id="PTHR11685">
    <property type="entry name" value="RBR FAMILY RING FINGER AND IBR DOMAIN-CONTAINING"/>
    <property type="match status" value="1"/>
</dbReference>
<dbReference type="InterPro" id="IPR044066">
    <property type="entry name" value="TRIAD_supradom"/>
</dbReference>
<dbReference type="EMBL" id="JADFTS010000007">
    <property type="protein sequence ID" value="KAF9598401.1"/>
    <property type="molecule type" value="Genomic_DNA"/>
</dbReference>
<keyword evidence="7" id="KW-0863">Zinc-finger</keyword>
<evidence type="ECO:0000256" key="7">
    <source>
        <dbReference type="ARBA" id="ARBA00022771"/>
    </source>
</evidence>
<protein>
    <recommendedName>
        <fullName evidence="3">RBR-type E3 ubiquitin transferase</fullName>
        <ecNumber evidence="3">2.3.2.31</ecNumber>
    </recommendedName>
</protein>
<reference evidence="11 12" key="1">
    <citation type="submission" date="2020-10" db="EMBL/GenBank/DDBJ databases">
        <title>The Coptis chinensis genome and diversification of protoberbering-type alkaloids.</title>
        <authorList>
            <person name="Wang B."/>
            <person name="Shu S."/>
            <person name="Song C."/>
            <person name="Liu Y."/>
        </authorList>
    </citation>
    <scope>NUCLEOTIDE SEQUENCE [LARGE SCALE GENOMIC DNA]</scope>
    <source>
        <strain evidence="11">HL-2020</strain>
        <tissue evidence="11">Leaf</tissue>
    </source>
</reference>
<dbReference type="GO" id="GO:0061630">
    <property type="term" value="F:ubiquitin protein ligase activity"/>
    <property type="evidence" value="ECO:0007669"/>
    <property type="project" value="UniProtKB-EC"/>
</dbReference>
<dbReference type="GO" id="GO:0008270">
    <property type="term" value="F:zinc ion binding"/>
    <property type="evidence" value="ECO:0007669"/>
    <property type="project" value="UniProtKB-KW"/>
</dbReference>
<evidence type="ECO:0000256" key="1">
    <source>
        <dbReference type="ARBA" id="ARBA00001798"/>
    </source>
</evidence>
<dbReference type="EC" id="2.3.2.31" evidence="3"/>
<dbReference type="Proteomes" id="UP000631114">
    <property type="component" value="Unassembled WGS sequence"/>
</dbReference>
<dbReference type="OrthoDB" id="9977870at2759"/>
<evidence type="ECO:0000259" key="10">
    <source>
        <dbReference type="PROSITE" id="PS51873"/>
    </source>
</evidence>
<accession>A0A835HFZ4</accession>
<dbReference type="InterPro" id="IPR002867">
    <property type="entry name" value="IBR_dom"/>
</dbReference>
<evidence type="ECO:0000313" key="12">
    <source>
        <dbReference type="Proteomes" id="UP000631114"/>
    </source>
</evidence>
<dbReference type="FunFam" id="1.20.120.1750:FF:000019">
    <property type="entry name" value="RBR-type E3 ubiquitin transferase"/>
    <property type="match status" value="1"/>
</dbReference>
<dbReference type="InterPro" id="IPR013083">
    <property type="entry name" value="Znf_RING/FYVE/PHD"/>
</dbReference>
<organism evidence="11 12">
    <name type="scientific">Coptis chinensis</name>
    <dbReference type="NCBI Taxonomy" id="261450"/>
    <lineage>
        <taxon>Eukaryota</taxon>
        <taxon>Viridiplantae</taxon>
        <taxon>Streptophyta</taxon>
        <taxon>Embryophyta</taxon>
        <taxon>Tracheophyta</taxon>
        <taxon>Spermatophyta</taxon>
        <taxon>Magnoliopsida</taxon>
        <taxon>Ranunculales</taxon>
        <taxon>Ranunculaceae</taxon>
        <taxon>Coptidoideae</taxon>
        <taxon>Coptis</taxon>
    </lineage>
</organism>
<name>A0A835HFZ4_9MAGN</name>
<evidence type="ECO:0000256" key="2">
    <source>
        <dbReference type="ARBA" id="ARBA00001947"/>
    </source>
</evidence>
<keyword evidence="12" id="KW-1185">Reference proteome</keyword>
<keyword evidence="9" id="KW-0862">Zinc</keyword>
<proteinExistence type="predicted"/>
<comment type="caution">
    <text evidence="11">The sequence shown here is derived from an EMBL/GenBank/DDBJ whole genome shotgun (WGS) entry which is preliminary data.</text>
</comment>